<feature type="transmembrane region" description="Helical" evidence="8">
    <location>
        <begin position="174"/>
        <end position="192"/>
    </location>
</feature>
<dbReference type="EMBL" id="JACJQU010000006">
    <property type="protein sequence ID" value="MBD2294299.1"/>
    <property type="molecule type" value="Genomic_DNA"/>
</dbReference>
<evidence type="ECO:0000256" key="2">
    <source>
        <dbReference type="ARBA" id="ARBA00022475"/>
    </source>
</evidence>
<keyword evidence="7 8" id="KW-0472">Membrane</keyword>
<evidence type="ECO:0000256" key="7">
    <source>
        <dbReference type="ARBA" id="ARBA00023136"/>
    </source>
</evidence>
<dbReference type="InterPro" id="IPR050297">
    <property type="entry name" value="LipidA_mod_glycosyltrf_83"/>
</dbReference>
<evidence type="ECO:0000256" key="5">
    <source>
        <dbReference type="ARBA" id="ARBA00022692"/>
    </source>
</evidence>
<dbReference type="RefSeq" id="WP_190560554.1">
    <property type="nucleotide sequence ID" value="NZ_JACJQU010000006.1"/>
</dbReference>
<keyword evidence="5 8" id="KW-0812">Transmembrane</keyword>
<dbReference type="GO" id="GO:0016763">
    <property type="term" value="F:pentosyltransferase activity"/>
    <property type="evidence" value="ECO:0007669"/>
    <property type="project" value="TreeGrafter"/>
</dbReference>
<evidence type="ECO:0000256" key="1">
    <source>
        <dbReference type="ARBA" id="ARBA00004651"/>
    </source>
</evidence>
<keyword evidence="4" id="KW-0808">Transferase</keyword>
<name>A0A926WI77_9NOST</name>
<evidence type="ECO:0000256" key="4">
    <source>
        <dbReference type="ARBA" id="ARBA00022679"/>
    </source>
</evidence>
<evidence type="ECO:0000313" key="9">
    <source>
        <dbReference type="EMBL" id="MBD2294299.1"/>
    </source>
</evidence>
<protein>
    <submittedName>
        <fullName evidence="9">Glycosyltransferase</fullName>
    </submittedName>
</protein>
<feature type="transmembrane region" description="Helical" evidence="8">
    <location>
        <begin position="149"/>
        <end position="168"/>
    </location>
</feature>
<feature type="transmembrane region" description="Helical" evidence="8">
    <location>
        <begin position="332"/>
        <end position="355"/>
    </location>
</feature>
<reference evidence="10" key="1">
    <citation type="journal article" date="2020" name="ISME J.">
        <title>Comparative genomics reveals insights into cyanobacterial evolution and habitat adaptation.</title>
        <authorList>
            <person name="Chen M.Y."/>
            <person name="Teng W.K."/>
            <person name="Zhao L."/>
            <person name="Hu C.X."/>
            <person name="Zhou Y.K."/>
            <person name="Han B.P."/>
            <person name="Song L.R."/>
            <person name="Shu W.S."/>
        </authorList>
    </citation>
    <scope>NUCLEOTIDE SEQUENCE [LARGE SCALE GENOMIC DNA]</scope>
    <source>
        <strain evidence="10">FACHB-251</strain>
    </source>
</reference>
<dbReference type="AlphaFoldDB" id="A0A926WI77"/>
<dbReference type="GO" id="GO:0005886">
    <property type="term" value="C:plasma membrane"/>
    <property type="evidence" value="ECO:0007669"/>
    <property type="project" value="UniProtKB-SubCell"/>
</dbReference>
<evidence type="ECO:0000256" key="8">
    <source>
        <dbReference type="SAM" id="Phobius"/>
    </source>
</evidence>
<evidence type="ECO:0000313" key="10">
    <source>
        <dbReference type="Proteomes" id="UP000662185"/>
    </source>
</evidence>
<keyword evidence="10" id="KW-1185">Reference proteome</keyword>
<keyword evidence="3" id="KW-0328">Glycosyltransferase</keyword>
<feature type="transmembrane region" description="Helical" evidence="8">
    <location>
        <begin position="434"/>
        <end position="455"/>
    </location>
</feature>
<comment type="caution">
    <text evidence="9">The sequence shown here is derived from an EMBL/GenBank/DDBJ whole genome shotgun (WGS) entry which is preliminary data.</text>
</comment>
<accession>A0A926WI77</accession>
<feature type="transmembrane region" description="Helical" evidence="8">
    <location>
        <begin position="401"/>
        <end position="422"/>
    </location>
</feature>
<organism evidence="9 10">
    <name type="scientific">Anabaena sphaerica FACHB-251</name>
    <dbReference type="NCBI Taxonomy" id="2692883"/>
    <lineage>
        <taxon>Bacteria</taxon>
        <taxon>Bacillati</taxon>
        <taxon>Cyanobacteriota</taxon>
        <taxon>Cyanophyceae</taxon>
        <taxon>Nostocales</taxon>
        <taxon>Nostocaceae</taxon>
        <taxon>Anabaena</taxon>
    </lineage>
</organism>
<comment type="subcellular location">
    <subcellularLocation>
        <location evidence="1">Cell membrane</location>
        <topology evidence="1">Multi-pass membrane protein</topology>
    </subcellularLocation>
</comment>
<dbReference type="PANTHER" id="PTHR33908">
    <property type="entry name" value="MANNOSYLTRANSFERASE YKCB-RELATED"/>
    <property type="match status" value="1"/>
</dbReference>
<sequence length="575" mass="64051">MQLFNWRSTVYAGWFHPLLLLIWFIIGLSLRLANLTGKPPWTDEFATLVFSLGNNFLQVPLDQAIAPNILLQPLQPNPAASIGDVIHTIITQDNHPPLYFVLAHLWMKLFPHPEGLISLFGARSLPALLGAASIPFAYILGRLAFRSRLVGQMAAAMMAVSPYGIFIAQEARHYTLAILWVMASLACLVIAIRHLQNHTQLPITVAISWLGINALGIATHYFFTLTLCAEALVLILLPWYHQTQAKVKINSPHLPISYSPLWWRIYAVAVGTGVAGLVWLPSFLQNPYRSSMTDWIQVSRVGLDWVNPIFQALAAWITMISLLPVEAPQLTIVIFSGLVMLIFFIWATPILVSGFKLQLQQPENSLMTQVLAGVVLGAIALFFIFTYILGIDITRGARYNFVYFPTVIILLGASLAVCYQNQDIGKWGITGKKAVTLIWLMGLISAITVTSNLGYRKYYRPDLLVPLIEQNSQVPVLIATTHKSLVQTGEMMGIAWKLKFSGSQVISQFLLAHQAKDPKTSTKALENTLKSLPRPLDLWLVNFHAPVAEEVKKCIADTQALPGIYGYDYKIYHCP</sequence>
<dbReference type="PANTHER" id="PTHR33908:SF11">
    <property type="entry name" value="MEMBRANE PROTEIN"/>
    <property type="match status" value="1"/>
</dbReference>
<feature type="transmembrane region" description="Helical" evidence="8">
    <location>
        <begin position="116"/>
        <end position="140"/>
    </location>
</feature>
<feature type="transmembrane region" description="Helical" evidence="8">
    <location>
        <begin position="12"/>
        <end position="33"/>
    </location>
</feature>
<evidence type="ECO:0000256" key="3">
    <source>
        <dbReference type="ARBA" id="ARBA00022676"/>
    </source>
</evidence>
<feature type="transmembrane region" description="Helical" evidence="8">
    <location>
        <begin position="305"/>
        <end position="325"/>
    </location>
</feature>
<feature type="transmembrane region" description="Helical" evidence="8">
    <location>
        <begin position="261"/>
        <end position="285"/>
    </location>
</feature>
<keyword evidence="6 8" id="KW-1133">Transmembrane helix</keyword>
<feature type="transmembrane region" description="Helical" evidence="8">
    <location>
        <begin position="367"/>
        <end position="389"/>
    </location>
</feature>
<dbReference type="GO" id="GO:0009103">
    <property type="term" value="P:lipopolysaccharide biosynthetic process"/>
    <property type="evidence" value="ECO:0007669"/>
    <property type="project" value="UniProtKB-ARBA"/>
</dbReference>
<evidence type="ECO:0000256" key="6">
    <source>
        <dbReference type="ARBA" id="ARBA00022989"/>
    </source>
</evidence>
<feature type="transmembrane region" description="Helical" evidence="8">
    <location>
        <begin position="221"/>
        <end position="240"/>
    </location>
</feature>
<keyword evidence="2" id="KW-1003">Cell membrane</keyword>
<gene>
    <name evidence="9" type="ORF">H6G06_12580</name>
</gene>
<proteinExistence type="predicted"/>
<dbReference type="Proteomes" id="UP000662185">
    <property type="component" value="Unassembled WGS sequence"/>
</dbReference>